<feature type="chain" id="PRO_5015843172" evidence="1">
    <location>
        <begin position="27"/>
        <end position="287"/>
    </location>
</feature>
<dbReference type="PROSITE" id="PS51257">
    <property type="entry name" value="PROKAR_LIPOPROTEIN"/>
    <property type="match status" value="1"/>
</dbReference>
<dbReference type="Gene3D" id="3.90.1340.10">
    <property type="entry name" value="Phage tail collar domain"/>
    <property type="match status" value="1"/>
</dbReference>
<reference evidence="3 4" key="1">
    <citation type="submission" date="2018-05" db="EMBL/GenBank/DDBJ databases">
        <title>Genomic Encyclopedia of Type Strains, Phase IV (KMG-V): Genome sequencing to study the core and pangenomes of soil and plant-associated prokaryotes.</title>
        <authorList>
            <person name="Whitman W."/>
        </authorList>
    </citation>
    <scope>NUCLEOTIDE SEQUENCE [LARGE SCALE GENOMIC DNA]</scope>
    <source>
        <strain evidence="3 4">PNA 200-10</strain>
    </source>
</reference>
<sequence>MQGLKGKCKKSALVLALATGALMSQAAVACSDDQYIGSICYTAANFCPQNFLPADGRMLNVNQYQALYSLIVNTYGGTPNVNFMLPNLNGRSVIGSGKLANTAYAFGQPYGANDVDGAGTVVLNSTQVPAHTHPATMAINPGSTTASLALTGSITNLPFSAVASLPVIGKAMIGSSSTTTRVGAISDKAVLTSVGGPSALIYGPTGTTNDRQIGPDNAVSGTASGTVSGSATGGTLNGTASGPLNVALTGTVTVQPNVSSNAPVPVRDPSLALTACISVNGLYPMRP</sequence>
<dbReference type="EMBL" id="QGHF01000005">
    <property type="protein sequence ID" value="PWK96755.1"/>
    <property type="molecule type" value="Genomic_DNA"/>
</dbReference>
<evidence type="ECO:0000313" key="4">
    <source>
        <dbReference type="Proteomes" id="UP000245981"/>
    </source>
</evidence>
<dbReference type="RefSeq" id="WP_109717319.1">
    <property type="nucleotide sequence ID" value="NZ_JASHLR010000001.1"/>
</dbReference>
<organism evidence="3 4">
    <name type="scientific">Pantoea allii</name>
    <dbReference type="NCBI Taxonomy" id="574096"/>
    <lineage>
        <taxon>Bacteria</taxon>
        <taxon>Pseudomonadati</taxon>
        <taxon>Pseudomonadota</taxon>
        <taxon>Gammaproteobacteria</taxon>
        <taxon>Enterobacterales</taxon>
        <taxon>Erwiniaceae</taxon>
        <taxon>Pantoea</taxon>
    </lineage>
</organism>
<dbReference type="OrthoDB" id="9810174at2"/>
<dbReference type="AlphaFoldDB" id="A0A2V2BG48"/>
<protein>
    <submittedName>
        <fullName evidence="3">Microcystin-dependent protein</fullName>
    </submittedName>
</protein>
<feature type="domain" description="Phage tail collar" evidence="2">
    <location>
        <begin position="37"/>
        <end position="92"/>
    </location>
</feature>
<name>A0A2V2BG48_9GAMM</name>
<dbReference type="SUPFAM" id="SSF88874">
    <property type="entry name" value="Receptor-binding domain of short tail fibre protein gp12"/>
    <property type="match status" value="1"/>
</dbReference>
<dbReference type="Pfam" id="PF07484">
    <property type="entry name" value="Collar"/>
    <property type="match status" value="1"/>
</dbReference>
<dbReference type="InterPro" id="IPR011083">
    <property type="entry name" value="Phage_tail_collar_dom"/>
</dbReference>
<gene>
    <name evidence="3" type="ORF">C7431_10583</name>
</gene>
<comment type="caution">
    <text evidence="3">The sequence shown here is derived from an EMBL/GenBank/DDBJ whole genome shotgun (WGS) entry which is preliminary data.</text>
</comment>
<evidence type="ECO:0000259" key="2">
    <source>
        <dbReference type="Pfam" id="PF07484"/>
    </source>
</evidence>
<evidence type="ECO:0000313" key="3">
    <source>
        <dbReference type="EMBL" id="PWK96755.1"/>
    </source>
</evidence>
<evidence type="ECO:0000256" key="1">
    <source>
        <dbReference type="SAM" id="SignalP"/>
    </source>
</evidence>
<dbReference type="Proteomes" id="UP000245981">
    <property type="component" value="Unassembled WGS sequence"/>
</dbReference>
<feature type="signal peptide" evidence="1">
    <location>
        <begin position="1"/>
        <end position="26"/>
    </location>
</feature>
<proteinExistence type="predicted"/>
<accession>A0A2V2BG48</accession>
<dbReference type="InterPro" id="IPR037053">
    <property type="entry name" value="Phage_tail_collar_dom_sf"/>
</dbReference>
<keyword evidence="1" id="KW-0732">Signal</keyword>